<evidence type="ECO:0000313" key="2">
    <source>
        <dbReference type="Proteomes" id="UP001230253"/>
    </source>
</evidence>
<accession>A0ABU0CAN4</accession>
<organism evidence="1 2">
    <name type="scientific">Rhodopseudomonas julia</name>
    <dbReference type="NCBI Taxonomy" id="200617"/>
    <lineage>
        <taxon>Bacteria</taxon>
        <taxon>Pseudomonadati</taxon>
        <taxon>Pseudomonadota</taxon>
        <taxon>Alphaproteobacteria</taxon>
        <taxon>Hyphomicrobiales</taxon>
        <taxon>Nitrobacteraceae</taxon>
        <taxon>Rhodopseudomonas</taxon>
    </lineage>
</organism>
<reference evidence="1 2" key="1">
    <citation type="submission" date="2023-07" db="EMBL/GenBank/DDBJ databases">
        <title>Genomic Encyclopedia of Type Strains, Phase IV (KMG-IV): sequencing the most valuable type-strain genomes for metagenomic binning, comparative biology and taxonomic classification.</title>
        <authorList>
            <person name="Goeker M."/>
        </authorList>
    </citation>
    <scope>NUCLEOTIDE SEQUENCE [LARGE SCALE GENOMIC DNA]</scope>
    <source>
        <strain evidence="1 2">DSM 11549</strain>
    </source>
</reference>
<gene>
    <name evidence="1" type="ORF">J2R99_002845</name>
</gene>
<keyword evidence="2" id="KW-1185">Reference proteome</keyword>
<comment type="caution">
    <text evidence="1">The sequence shown here is derived from an EMBL/GenBank/DDBJ whole genome shotgun (WGS) entry which is preliminary data.</text>
</comment>
<name>A0ABU0CAN4_9BRAD</name>
<dbReference type="Proteomes" id="UP001230253">
    <property type="component" value="Unassembled WGS sequence"/>
</dbReference>
<protein>
    <submittedName>
        <fullName evidence="1">Uncharacterized protein</fullName>
    </submittedName>
</protein>
<evidence type="ECO:0000313" key="1">
    <source>
        <dbReference type="EMBL" id="MDQ0326976.1"/>
    </source>
</evidence>
<dbReference type="EMBL" id="JAUSUK010000002">
    <property type="protein sequence ID" value="MDQ0326976.1"/>
    <property type="molecule type" value="Genomic_DNA"/>
</dbReference>
<proteinExistence type="predicted"/>
<sequence>MCQRAFIGFEDLSGLGTTMSTLAFGGFSGDTAQEFNLLFRQPVLSLPLLGGR</sequence>